<proteinExistence type="predicted"/>
<name>A0ACC5WQX6_PANGG</name>
<dbReference type="Proteomes" id="UP000829447">
    <property type="component" value="Linkage Group LG9"/>
</dbReference>
<evidence type="ECO:0000313" key="2">
    <source>
        <dbReference type="Proteomes" id="UP000829447"/>
    </source>
</evidence>
<keyword evidence="2" id="KW-1185">Reference proteome</keyword>
<feature type="non-terminal residue" evidence="1">
    <location>
        <position position="83"/>
    </location>
</feature>
<reference evidence="1 2" key="1">
    <citation type="journal article" date="2022" name="bioRxiv">
        <title>An ancient truncated duplication of the anti-Mullerian hormone receptor type 2 gene is a potential conserved master sex determinant in the Pangasiidae catfish family.</title>
        <authorList>
            <person name="Wen M."/>
            <person name="Pan Q."/>
            <person name="Jouanno E."/>
            <person name="Montfort J."/>
            <person name="Zahm M."/>
            <person name="Cabau C."/>
            <person name="Klopp C."/>
            <person name="Iampietro C."/>
            <person name="Roques C."/>
            <person name="Bouchez O."/>
            <person name="Castinel A."/>
            <person name="Donnadieu C."/>
            <person name="Parrinello H."/>
            <person name="Poncet C."/>
            <person name="Belmonte E."/>
            <person name="Gautier V."/>
            <person name="Avarre J.-C."/>
            <person name="Dugue R."/>
            <person name="Gustiano R."/>
            <person name="Ha T.T.T."/>
            <person name="Campet M."/>
            <person name="Sriphairoj K."/>
            <person name="Ribolli J."/>
            <person name="de Almeida F.L."/>
            <person name="Desvignes T."/>
            <person name="Postlethwait J.H."/>
            <person name="Bucao C.F."/>
            <person name="Robinson-Rechavi M."/>
            <person name="Bobe J."/>
            <person name="Herpin A."/>
            <person name="Guiguen Y."/>
        </authorList>
    </citation>
    <scope>NUCLEOTIDE SEQUENCE [LARGE SCALE GENOMIC DNA]</scope>
    <source>
        <strain evidence="1">YG-Dec2019</strain>
    </source>
</reference>
<dbReference type="EMBL" id="CM040462">
    <property type="protein sequence ID" value="MCI4381488.1"/>
    <property type="molecule type" value="Genomic_DNA"/>
</dbReference>
<evidence type="ECO:0000313" key="1">
    <source>
        <dbReference type="EMBL" id="MCI4381488.1"/>
    </source>
</evidence>
<gene>
    <name evidence="1" type="ORF">PGIGA_G00252450</name>
</gene>
<comment type="caution">
    <text evidence="1">The sequence shown here is derived from an EMBL/GenBank/DDBJ whole genome shotgun (WGS) entry which is preliminary data.</text>
</comment>
<protein>
    <submittedName>
        <fullName evidence="1">Uncharacterized protein</fullName>
    </submittedName>
</protein>
<sequence>MLPEWDSGASHIHGDTEQPVQVLSCFWEVGGNRRTLRKSMRTLREHANLHTDSNLSSGLNQEPWSCEVPMLPTAPLWHLNLRI</sequence>
<accession>A0ACC5WQX6</accession>
<organism evidence="1 2">
    <name type="scientific">Pangasianodon gigas</name>
    <name type="common">Mekong giant catfish</name>
    <name type="synonym">Pangasius gigas</name>
    <dbReference type="NCBI Taxonomy" id="30993"/>
    <lineage>
        <taxon>Eukaryota</taxon>
        <taxon>Metazoa</taxon>
        <taxon>Chordata</taxon>
        <taxon>Craniata</taxon>
        <taxon>Vertebrata</taxon>
        <taxon>Euteleostomi</taxon>
        <taxon>Actinopterygii</taxon>
        <taxon>Neopterygii</taxon>
        <taxon>Teleostei</taxon>
        <taxon>Ostariophysi</taxon>
        <taxon>Siluriformes</taxon>
        <taxon>Pangasiidae</taxon>
        <taxon>Pangasianodon</taxon>
    </lineage>
</organism>